<reference evidence="1" key="1">
    <citation type="journal article" date="2020" name="Nature">
        <title>Giant virus diversity and host interactions through global metagenomics.</title>
        <authorList>
            <person name="Schulz F."/>
            <person name="Roux S."/>
            <person name="Paez-Espino D."/>
            <person name="Jungbluth S."/>
            <person name="Walsh D.A."/>
            <person name="Denef V.J."/>
            <person name="McMahon K.D."/>
            <person name="Konstantinidis K.T."/>
            <person name="Eloe-Fadrosh E.A."/>
            <person name="Kyrpides N.C."/>
            <person name="Woyke T."/>
        </authorList>
    </citation>
    <scope>NUCLEOTIDE SEQUENCE</scope>
    <source>
        <strain evidence="1">GVMAG-M-3300023174-137</strain>
    </source>
</reference>
<name>A0A6C0DEE6_9ZZZZ</name>
<proteinExistence type="predicted"/>
<protein>
    <submittedName>
        <fullName evidence="1">Uncharacterized protein</fullName>
    </submittedName>
</protein>
<dbReference type="EMBL" id="MN739581">
    <property type="protein sequence ID" value="QHT14339.1"/>
    <property type="molecule type" value="Genomic_DNA"/>
</dbReference>
<evidence type="ECO:0000313" key="1">
    <source>
        <dbReference type="EMBL" id="QHT14339.1"/>
    </source>
</evidence>
<sequence length="36" mass="4074">MNSYYIYDTKNGYFNAVALFGKKGPKRAAAFLRPLS</sequence>
<accession>A0A6C0DEE6</accession>
<organism evidence="1">
    <name type="scientific">viral metagenome</name>
    <dbReference type="NCBI Taxonomy" id="1070528"/>
    <lineage>
        <taxon>unclassified sequences</taxon>
        <taxon>metagenomes</taxon>
        <taxon>organismal metagenomes</taxon>
    </lineage>
</organism>
<dbReference type="AlphaFoldDB" id="A0A6C0DEE6"/>